<feature type="region of interest" description="Disordered" evidence="1">
    <location>
        <begin position="1"/>
        <end position="76"/>
    </location>
</feature>
<feature type="compositionally biased region" description="Basic and acidic residues" evidence="1">
    <location>
        <begin position="1"/>
        <end position="11"/>
    </location>
</feature>
<reference evidence="2" key="1">
    <citation type="submission" date="2018-12" db="EMBL/GenBank/DDBJ databases">
        <title>Novel natural products biosynthetic potential of the class Ktedonobacteria.</title>
        <authorList>
            <person name="Zheng Y."/>
            <person name="Saitou A."/>
            <person name="Wang C.M."/>
            <person name="Toyoda A."/>
            <person name="Minakuchi Y."/>
            <person name="Sekiguchi Y."/>
            <person name="Ueda K."/>
            <person name="Takano H."/>
            <person name="Sakai Y."/>
            <person name="Yokota A."/>
            <person name="Yabe S."/>
        </authorList>
    </citation>
    <scope>NUCLEOTIDE SEQUENCE</scope>
    <source>
        <strain evidence="2">COM3</strain>
    </source>
</reference>
<protein>
    <submittedName>
        <fullName evidence="2">Uncharacterized protein</fullName>
    </submittedName>
</protein>
<evidence type="ECO:0000256" key="1">
    <source>
        <dbReference type="SAM" id="MobiDB-lite"/>
    </source>
</evidence>
<feature type="compositionally biased region" description="Basic and acidic residues" evidence="1">
    <location>
        <begin position="19"/>
        <end position="50"/>
    </location>
</feature>
<name>A0A455SLP9_9CHLR</name>
<gene>
    <name evidence="2" type="ORF">KTC_07550</name>
</gene>
<feature type="compositionally biased region" description="Polar residues" evidence="1">
    <location>
        <begin position="66"/>
        <end position="76"/>
    </location>
</feature>
<sequence>MADEKQQKKEQAPGYLPPRPEKIREMAKGKDQDQASKQPEHPDVEAEKKAAKGKGKPESGFGQIINPKTNDSNQYR</sequence>
<accession>A0A455SLP9</accession>
<dbReference type="AlphaFoldDB" id="A0A455SLP9"/>
<dbReference type="EMBL" id="AP019376">
    <property type="protein sequence ID" value="BBH86004.1"/>
    <property type="molecule type" value="Genomic_DNA"/>
</dbReference>
<organism evidence="2">
    <name type="scientific">Thermosporothrix sp. COM3</name>
    <dbReference type="NCBI Taxonomy" id="2490863"/>
    <lineage>
        <taxon>Bacteria</taxon>
        <taxon>Bacillati</taxon>
        <taxon>Chloroflexota</taxon>
        <taxon>Ktedonobacteria</taxon>
        <taxon>Ktedonobacterales</taxon>
        <taxon>Thermosporotrichaceae</taxon>
        <taxon>Thermosporothrix</taxon>
    </lineage>
</organism>
<evidence type="ECO:0000313" key="2">
    <source>
        <dbReference type="EMBL" id="BBH86004.1"/>
    </source>
</evidence>
<proteinExistence type="predicted"/>